<dbReference type="GO" id="GO:0008859">
    <property type="term" value="F:exoribonuclease II activity"/>
    <property type="evidence" value="ECO:0007669"/>
    <property type="project" value="UniProtKB-UniRule"/>
</dbReference>
<evidence type="ECO:0000313" key="10">
    <source>
        <dbReference type="EMBL" id="SEH64348.1"/>
    </source>
</evidence>
<keyword evidence="2 7" id="KW-0963">Cytoplasm</keyword>
<dbReference type="InterPro" id="IPR011805">
    <property type="entry name" value="RNase_R"/>
</dbReference>
<dbReference type="Pfam" id="PF00575">
    <property type="entry name" value="S1"/>
    <property type="match status" value="1"/>
</dbReference>
<dbReference type="InterPro" id="IPR022966">
    <property type="entry name" value="RNase_II/R_CS"/>
</dbReference>
<dbReference type="PROSITE" id="PS50126">
    <property type="entry name" value="S1"/>
    <property type="match status" value="1"/>
</dbReference>
<keyword evidence="4 7" id="KW-0378">Hydrolase</keyword>
<dbReference type="SUPFAM" id="SSF50249">
    <property type="entry name" value="Nucleic acid-binding proteins"/>
    <property type="match status" value="2"/>
</dbReference>
<evidence type="ECO:0000313" key="11">
    <source>
        <dbReference type="Proteomes" id="UP000182983"/>
    </source>
</evidence>
<dbReference type="InterPro" id="IPR001900">
    <property type="entry name" value="RNase_II/R"/>
</dbReference>
<feature type="domain" description="S1 motif" evidence="9">
    <location>
        <begin position="655"/>
        <end position="736"/>
    </location>
</feature>
<comment type="similarity">
    <text evidence="7">Belongs to the RNR ribonuclease family. RNase R subfamily.</text>
</comment>
<evidence type="ECO:0000256" key="7">
    <source>
        <dbReference type="HAMAP-Rule" id="MF_01895"/>
    </source>
</evidence>
<dbReference type="PROSITE" id="PS01175">
    <property type="entry name" value="RIBONUCLEASE_II"/>
    <property type="match status" value="1"/>
</dbReference>
<accession>A0A1H6JWF6</accession>
<comment type="function">
    <text evidence="7">3'-5' exoribonuclease that releases 5'-nucleoside monophosphates and is involved in maturation of structured RNAs.</text>
</comment>
<dbReference type="PANTHER" id="PTHR23355">
    <property type="entry name" value="RIBONUCLEASE"/>
    <property type="match status" value="1"/>
</dbReference>
<comment type="catalytic activity">
    <reaction evidence="1 7">
        <text>Exonucleolytic cleavage in the 3'- to 5'-direction to yield nucleoside 5'-phosphates.</text>
        <dbReference type="EC" id="3.1.13.1"/>
    </reaction>
</comment>
<dbReference type="InterPro" id="IPR050180">
    <property type="entry name" value="RNR_Ribonuclease"/>
</dbReference>
<keyword evidence="11" id="KW-1185">Reference proteome</keyword>
<evidence type="ECO:0000256" key="6">
    <source>
        <dbReference type="ARBA" id="ARBA00022884"/>
    </source>
</evidence>
<dbReference type="HAMAP" id="MF_01895">
    <property type="entry name" value="RNase_R"/>
    <property type="match status" value="1"/>
</dbReference>
<dbReference type="CDD" id="cd04471">
    <property type="entry name" value="S1_RNase_R"/>
    <property type="match status" value="1"/>
</dbReference>
<dbReference type="InterPro" id="IPR003029">
    <property type="entry name" value="S1_domain"/>
</dbReference>
<dbReference type="GO" id="GO:0006402">
    <property type="term" value="P:mRNA catabolic process"/>
    <property type="evidence" value="ECO:0007669"/>
    <property type="project" value="TreeGrafter"/>
</dbReference>
<keyword evidence="6 7" id="KW-0694">RNA-binding</keyword>
<dbReference type="Proteomes" id="UP000182983">
    <property type="component" value="Unassembled WGS sequence"/>
</dbReference>
<dbReference type="GO" id="GO:0003723">
    <property type="term" value="F:RNA binding"/>
    <property type="evidence" value="ECO:0007669"/>
    <property type="project" value="UniProtKB-UniRule"/>
</dbReference>
<name>A0A1H6JWF6_MAGFU</name>
<evidence type="ECO:0000256" key="1">
    <source>
        <dbReference type="ARBA" id="ARBA00001849"/>
    </source>
</evidence>
<dbReference type="Pfam" id="PF17876">
    <property type="entry name" value="CSD2"/>
    <property type="match status" value="1"/>
</dbReference>
<dbReference type="InterPro" id="IPR040476">
    <property type="entry name" value="CSD2"/>
</dbReference>
<evidence type="ECO:0000259" key="9">
    <source>
        <dbReference type="PROSITE" id="PS50126"/>
    </source>
</evidence>
<protein>
    <recommendedName>
        <fullName evidence="7">Ribonuclease R</fullName>
        <shortName evidence="7">RNase R</shortName>
        <ecNumber evidence="7">3.1.13.1</ecNumber>
    </recommendedName>
</protein>
<keyword evidence="3 7" id="KW-0540">Nuclease</keyword>
<dbReference type="Gene3D" id="2.40.50.140">
    <property type="entry name" value="Nucleic acid-binding proteins"/>
    <property type="match status" value="1"/>
</dbReference>
<dbReference type="InterPro" id="IPR012340">
    <property type="entry name" value="NA-bd_OB-fold"/>
</dbReference>
<dbReference type="SMART" id="SM00316">
    <property type="entry name" value="S1"/>
    <property type="match status" value="1"/>
</dbReference>
<dbReference type="OrthoDB" id="9764149at2"/>
<feature type="compositionally biased region" description="Low complexity" evidence="8">
    <location>
        <begin position="11"/>
        <end position="24"/>
    </location>
</feature>
<dbReference type="PANTHER" id="PTHR23355:SF9">
    <property type="entry name" value="DIS3-LIKE EXONUCLEASE 2"/>
    <property type="match status" value="1"/>
</dbReference>
<evidence type="ECO:0000256" key="2">
    <source>
        <dbReference type="ARBA" id="ARBA00022490"/>
    </source>
</evidence>
<proteinExistence type="inferred from homology"/>
<dbReference type="GO" id="GO:0005829">
    <property type="term" value="C:cytosol"/>
    <property type="evidence" value="ECO:0007669"/>
    <property type="project" value="TreeGrafter"/>
</dbReference>
<dbReference type="AlphaFoldDB" id="A0A1H6JWF6"/>
<dbReference type="RefSeq" id="WP_083386842.1">
    <property type="nucleotide sequence ID" value="NZ_FNWO01000020.1"/>
</dbReference>
<dbReference type="EMBL" id="FNWO01000020">
    <property type="protein sequence ID" value="SEH64348.1"/>
    <property type="molecule type" value="Genomic_DNA"/>
</dbReference>
<gene>
    <name evidence="7" type="primary">rnr</name>
    <name evidence="10" type="ORF">SAMN04244559_03284</name>
</gene>
<feature type="region of interest" description="Disordered" evidence="8">
    <location>
        <begin position="183"/>
        <end position="202"/>
    </location>
</feature>
<dbReference type="InterPro" id="IPR004476">
    <property type="entry name" value="RNase_II/RNase_R"/>
</dbReference>
<keyword evidence="5 7" id="KW-0269">Exonuclease</keyword>
<dbReference type="NCBIfam" id="TIGR00358">
    <property type="entry name" value="3_prime_RNase"/>
    <property type="match status" value="1"/>
</dbReference>
<dbReference type="EC" id="3.1.13.1" evidence="7"/>
<sequence>MSKPPPKTPKAPKSIKPPKAAARPAPRPAPIPSKQDILDFIRAQPGRVGKRELARAFRLRGDDRIDLKAILRELEGDGAVRRDQPRRFSPPGTLPETGVVEVIGTDSDGELLARPVVWEQEGRPPRIFLAPFRPGQPAVGIGDKVLCRLRRMRDDTFEGRPIKIVGEARARVLGVFEPLPDGSGRIRPTSRREKADYMVPKGEGGGAETGELVLADILPGRLYGLRQAVVKERLGPLGGPRSISLVAIHTNDIPFDFPREALAQAAAAGPAPLGARTDLRKVPLITIDGEDARDFDDAVWAEADTDPGNPGGWHCLVAIADVSWYVRPGDALDREAFKRGNSVYFPDRVVPMLPEDLSNGWCSLKPAEERPCLAVEFWIDRDGHKRRHRFLRGLMRSAARLTYARVQAARDGQPDDETVPLTDPVIAPLYGAWEALGRARKQRGVLELDLPERKVVMDAEGRVAGVVERERFDSHRLIEDFMIAANVCSAETLEKQGQPCMYRVHDQPSAEKLDGLREVLRGLDLKLAKGQVLKPEHFNRILSAVAETPHASLVNEVILRSQAQAAYSPENLGHFGLGLARYAHFTSPIRRYADLLVHRALVAGLGLGEGGLPADAVGQYEEWGQHISATERRASTAEREAVDRAVTLFLADRVGDEFIGRVSGVTRFGLFVTLDGSGADGLVPISSLPDDYYDHDEARHCLIGRRSRKSYQLGQLIEVSLREANVLTGSMVFGLAGQGPGRAPRRPSSPPPRRRGR</sequence>
<evidence type="ECO:0000256" key="4">
    <source>
        <dbReference type="ARBA" id="ARBA00022801"/>
    </source>
</evidence>
<reference evidence="11" key="1">
    <citation type="submission" date="2016-10" db="EMBL/GenBank/DDBJ databases">
        <authorList>
            <person name="Varghese N."/>
            <person name="Submissions S."/>
        </authorList>
    </citation>
    <scope>NUCLEOTIDE SEQUENCE [LARGE SCALE GENOMIC DNA]</scope>
    <source>
        <strain evidence="11">DSM 13234</strain>
    </source>
</reference>
<dbReference type="NCBIfam" id="TIGR02063">
    <property type="entry name" value="RNase_R"/>
    <property type="match status" value="1"/>
</dbReference>
<comment type="subcellular location">
    <subcellularLocation>
        <location evidence="7">Cytoplasm</location>
    </subcellularLocation>
</comment>
<feature type="region of interest" description="Disordered" evidence="8">
    <location>
        <begin position="737"/>
        <end position="757"/>
    </location>
</feature>
<evidence type="ECO:0000256" key="5">
    <source>
        <dbReference type="ARBA" id="ARBA00022839"/>
    </source>
</evidence>
<feature type="region of interest" description="Disordered" evidence="8">
    <location>
        <begin position="1"/>
        <end position="35"/>
    </location>
</feature>
<dbReference type="Pfam" id="PF00773">
    <property type="entry name" value="RNB"/>
    <property type="match status" value="1"/>
</dbReference>
<evidence type="ECO:0000256" key="3">
    <source>
        <dbReference type="ARBA" id="ARBA00022722"/>
    </source>
</evidence>
<evidence type="ECO:0000256" key="8">
    <source>
        <dbReference type="SAM" id="MobiDB-lite"/>
    </source>
</evidence>
<organism evidence="10 11">
    <name type="scientific">Magnetospirillum fulvum</name>
    <name type="common">Rhodospirillum fulvum</name>
    <dbReference type="NCBI Taxonomy" id="1082"/>
    <lineage>
        <taxon>Bacteria</taxon>
        <taxon>Pseudomonadati</taxon>
        <taxon>Pseudomonadota</taxon>
        <taxon>Alphaproteobacteria</taxon>
        <taxon>Rhodospirillales</taxon>
        <taxon>Rhodospirillaceae</taxon>
        <taxon>Magnetospirillum</taxon>
    </lineage>
</organism>
<dbReference type="SMART" id="SM00955">
    <property type="entry name" value="RNB"/>
    <property type="match status" value="1"/>
</dbReference>